<organism evidence="3 4">
    <name type="scientific">Thermomonospora echinospora</name>
    <dbReference type="NCBI Taxonomy" id="1992"/>
    <lineage>
        <taxon>Bacteria</taxon>
        <taxon>Bacillati</taxon>
        <taxon>Actinomycetota</taxon>
        <taxon>Actinomycetes</taxon>
        <taxon>Streptosporangiales</taxon>
        <taxon>Thermomonosporaceae</taxon>
        <taxon>Thermomonospora</taxon>
    </lineage>
</organism>
<protein>
    <submittedName>
        <fullName evidence="3">DNA binding domain-containing protein, excisionase family</fullName>
    </submittedName>
</protein>
<dbReference type="GO" id="GO:0003677">
    <property type="term" value="F:DNA binding"/>
    <property type="evidence" value="ECO:0007669"/>
    <property type="project" value="UniProtKB-KW"/>
</dbReference>
<evidence type="ECO:0000313" key="4">
    <source>
        <dbReference type="Proteomes" id="UP000236723"/>
    </source>
</evidence>
<dbReference type="InterPro" id="IPR000551">
    <property type="entry name" value="MerR-type_HTH_dom"/>
</dbReference>
<dbReference type="Proteomes" id="UP000236723">
    <property type="component" value="Unassembled WGS sequence"/>
</dbReference>
<dbReference type="SMART" id="SM00422">
    <property type="entry name" value="HTH_MERR"/>
    <property type="match status" value="1"/>
</dbReference>
<proteinExistence type="predicted"/>
<dbReference type="PRINTS" id="PR00040">
    <property type="entry name" value="HTHMERR"/>
</dbReference>
<dbReference type="AlphaFoldDB" id="A0A1H5VIA6"/>
<dbReference type="InterPro" id="IPR009061">
    <property type="entry name" value="DNA-bd_dom_put_sf"/>
</dbReference>
<evidence type="ECO:0000313" key="3">
    <source>
        <dbReference type="EMBL" id="SEF86960.1"/>
    </source>
</evidence>
<dbReference type="GO" id="GO:0003700">
    <property type="term" value="F:DNA-binding transcription factor activity"/>
    <property type="evidence" value="ECO:0007669"/>
    <property type="project" value="InterPro"/>
</dbReference>
<dbReference type="Gene3D" id="1.10.1660.10">
    <property type="match status" value="1"/>
</dbReference>
<dbReference type="PANTHER" id="PTHR30204:SF93">
    <property type="entry name" value="HTH MERR-TYPE DOMAIN-CONTAINING PROTEIN"/>
    <property type="match status" value="1"/>
</dbReference>
<dbReference type="InterPro" id="IPR047057">
    <property type="entry name" value="MerR_fam"/>
</dbReference>
<evidence type="ECO:0000256" key="1">
    <source>
        <dbReference type="ARBA" id="ARBA00023125"/>
    </source>
</evidence>
<dbReference type="Pfam" id="PF13411">
    <property type="entry name" value="MerR_1"/>
    <property type="match status" value="1"/>
</dbReference>
<dbReference type="EMBL" id="FNVO01000002">
    <property type="protein sequence ID" value="SEF86960.1"/>
    <property type="molecule type" value="Genomic_DNA"/>
</dbReference>
<sequence>MDVTDRTTLGIGELSRLTGVPVRTIRFYCDEGVLEAERSHGGHRRFAPDAVDRLRTVRRLRGLGLGLSAIALVLTGERSLDEAVAAERAALDVELADLAWRRASLRAVEEAGPAERALRLELLSAAQRPAARDALVAFWRGVAVAPLPSRLRDAFVDVSVPEPPADPTPAQVVAYAQMVAIAGDRSLTRRLRRRGRQNAEEISDEGALMIGVGEAWQMAGPAVAAGHDPAPGPALEHFVRSHAVVRGARDTPEFRRRLLRGLQEDQDPRVDHYWRLYGEVTGDRAALGTAHSWLLEALRRFLAAQSSRR</sequence>
<keyword evidence="1" id="KW-0238">DNA-binding</keyword>
<accession>A0A1H5VIA6</accession>
<keyword evidence="4" id="KW-1185">Reference proteome</keyword>
<dbReference type="PROSITE" id="PS50937">
    <property type="entry name" value="HTH_MERR_2"/>
    <property type="match status" value="1"/>
</dbReference>
<name>A0A1H5VIA6_9ACTN</name>
<reference evidence="4" key="1">
    <citation type="submission" date="2016-10" db="EMBL/GenBank/DDBJ databases">
        <authorList>
            <person name="Varghese N."/>
            <person name="Submissions S."/>
        </authorList>
    </citation>
    <scope>NUCLEOTIDE SEQUENCE [LARGE SCALE GENOMIC DNA]</scope>
    <source>
        <strain evidence="4">DSM 43163</strain>
    </source>
</reference>
<feature type="domain" description="HTH merR-type" evidence="2">
    <location>
        <begin position="8"/>
        <end position="76"/>
    </location>
</feature>
<gene>
    <name evidence="3" type="ORF">SAMN04489712_102333</name>
</gene>
<dbReference type="CDD" id="cd00592">
    <property type="entry name" value="HTH_MerR-like"/>
    <property type="match status" value="1"/>
</dbReference>
<evidence type="ECO:0000259" key="2">
    <source>
        <dbReference type="PROSITE" id="PS50937"/>
    </source>
</evidence>
<dbReference type="PANTHER" id="PTHR30204">
    <property type="entry name" value="REDOX-CYCLING DRUG-SENSING TRANSCRIPTIONAL ACTIVATOR SOXR"/>
    <property type="match status" value="1"/>
</dbReference>
<dbReference type="SUPFAM" id="SSF46955">
    <property type="entry name" value="Putative DNA-binding domain"/>
    <property type="match status" value="1"/>
</dbReference>